<dbReference type="EnsemblMetazoa" id="G14941.1">
    <property type="protein sequence ID" value="G14941.1:cds"/>
    <property type="gene ID" value="G14941"/>
</dbReference>
<evidence type="ECO:0000256" key="5">
    <source>
        <dbReference type="ARBA" id="ARBA00022617"/>
    </source>
</evidence>
<keyword evidence="17" id="KW-1185">Reference proteome</keyword>
<dbReference type="FunFam" id="1.10.630.10:FF:000238">
    <property type="entry name" value="Cytochrome P450 2A6"/>
    <property type="match status" value="1"/>
</dbReference>
<reference evidence="16" key="1">
    <citation type="submission" date="2022-08" db="UniProtKB">
        <authorList>
            <consortium name="EnsemblMetazoa"/>
        </authorList>
    </citation>
    <scope>IDENTIFICATION</scope>
    <source>
        <strain evidence="16">05x7-T-G4-1.051#20</strain>
    </source>
</reference>
<keyword evidence="11" id="KW-0408">Iron</keyword>
<keyword evidence="9" id="KW-0492">Microsome</keyword>
<dbReference type="Proteomes" id="UP000005408">
    <property type="component" value="Unassembled WGS sequence"/>
</dbReference>
<evidence type="ECO:0000256" key="1">
    <source>
        <dbReference type="ARBA" id="ARBA00001971"/>
    </source>
</evidence>
<name>A0A8W8IM07_MAGGI</name>
<evidence type="ECO:0000256" key="9">
    <source>
        <dbReference type="ARBA" id="ARBA00022848"/>
    </source>
</evidence>
<evidence type="ECO:0000256" key="13">
    <source>
        <dbReference type="ARBA" id="ARBA00023136"/>
    </source>
</evidence>
<comment type="subcellular location">
    <subcellularLocation>
        <location evidence="3">Endoplasmic reticulum membrane</location>
        <topology evidence="3">Peripheral membrane protein</topology>
    </subcellularLocation>
    <subcellularLocation>
        <location evidence="2">Microsome membrane</location>
        <topology evidence="2">Peripheral membrane protein</topology>
    </subcellularLocation>
</comment>
<evidence type="ECO:0000256" key="12">
    <source>
        <dbReference type="ARBA" id="ARBA00023033"/>
    </source>
</evidence>
<keyword evidence="12" id="KW-0503">Monooxygenase</keyword>
<dbReference type="GO" id="GO:0032222">
    <property type="term" value="P:regulation of synaptic transmission, cholinergic"/>
    <property type="evidence" value="ECO:0007669"/>
    <property type="project" value="InterPro"/>
</dbReference>
<dbReference type="Pfam" id="PF00067">
    <property type="entry name" value="p450"/>
    <property type="match status" value="1"/>
</dbReference>
<keyword evidence="15" id="KW-1133">Transmembrane helix</keyword>
<evidence type="ECO:0000256" key="8">
    <source>
        <dbReference type="ARBA" id="ARBA00022824"/>
    </source>
</evidence>
<dbReference type="GO" id="GO:0042446">
    <property type="term" value="P:hormone biosynthetic process"/>
    <property type="evidence" value="ECO:0007669"/>
    <property type="project" value="TreeGrafter"/>
</dbReference>
<dbReference type="InterPro" id="IPR031424">
    <property type="entry name" value="QVR-like"/>
</dbReference>
<evidence type="ECO:0000313" key="16">
    <source>
        <dbReference type="EnsemblMetazoa" id="G14941.1:cds"/>
    </source>
</evidence>
<evidence type="ECO:0000256" key="14">
    <source>
        <dbReference type="ARBA" id="ARBA00023180"/>
    </source>
</evidence>
<dbReference type="InterPro" id="IPR036396">
    <property type="entry name" value="Cyt_P450_sf"/>
</dbReference>
<evidence type="ECO:0000256" key="2">
    <source>
        <dbReference type="ARBA" id="ARBA00004174"/>
    </source>
</evidence>
<dbReference type="GO" id="GO:0042448">
    <property type="term" value="P:progesterone metabolic process"/>
    <property type="evidence" value="ECO:0007669"/>
    <property type="project" value="TreeGrafter"/>
</dbReference>
<dbReference type="GO" id="GO:0005506">
    <property type="term" value="F:iron ion binding"/>
    <property type="evidence" value="ECO:0007669"/>
    <property type="project" value="InterPro"/>
</dbReference>
<dbReference type="PRINTS" id="PR00463">
    <property type="entry name" value="EP450I"/>
</dbReference>
<dbReference type="PANTHER" id="PTHR24289">
    <property type="entry name" value="STEROID 17-ALPHA-HYDROXYLASE/17,20 LYASE"/>
    <property type="match status" value="1"/>
</dbReference>
<dbReference type="InterPro" id="IPR001128">
    <property type="entry name" value="Cyt_P450"/>
</dbReference>
<keyword evidence="10" id="KW-0560">Oxidoreductase</keyword>
<accession>A0A8W8IM07</accession>
<keyword evidence="8" id="KW-0256">Endoplasmic reticulum</keyword>
<evidence type="ECO:0000256" key="3">
    <source>
        <dbReference type="ARBA" id="ARBA00004406"/>
    </source>
</evidence>
<keyword evidence="14" id="KW-0325">Glycoprotein</keyword>
<proteinExistence type="inferred from homology"/>
<dbReference type="SUPFAM" id="SSF48264">
    <property type="entry name" value="Cytochrome P450"/>
    <property type="match status" value="1"/>
</dbReference>
<evidence type="ECO:0000313" key="17">
    <source>
        <dbReference type="Proteomes" id="UP000005408"/>
    </source>
</evidence>
<dbReference type="GO" id="GO:0004508">
    <property type="term" value="F:steroid 17-alpha-monooxygenase activity"/>
    <property type="evidence" value="ECO:0007669"/>
    <property type="project" value="TreeGrafter"/>
</dbReference>
<evidence type="ECO:0000256" key="7">
    <source>
        <dbReference type="ARBA" id="ARBA00022729"/>
    </source>
</evidence>
<dbReference type="PANTHER" id="PTHR24289:SF20">
    <property type="entry name" value="STEROID 17-ALPHA-HYDROXYLASE_17,20 LYASE"/>
    <property type="match status" value="1"/>
</dbReference>
<organism evidence="16 17">
    <name type="scientific">Magallana gigas</name>
    <name type="common">Pacific oyster</name>
    <name type="synonym">Crassostrea gigas</name>
    <dbReference type="NCBI Taxonomy" id="29159"/>
    <lineage>
        <taxon>Eukaryota</taxon>
        <taxon>Metazoa</taxon>
        <taxon>Spiralia</taxon>
        <taxon>Lophotrochozoa</taxon>
        <taxon>Mollusca</taxon>
        <taxon>Bivalvia</taxon>
        <taxon>Autobranchia</taxon>
        <taxon>Pteriomorphia</taxon>
        <taxon>Ostreida</taxon>
        <taxon>Ostreoidea</taxon>
        <taxon>Ostreidae</taxon>
        <taxon>Magallana</taxon>
    </lineage>
</organism>
<keyword evidence="7" id="KW-0732">Signal</keyword>
<evidence type="ECO:0000256" key="10">
    <source>
        <dbReference type="ARBA" id="ARBA00023002"/>
    </source>
</evidence>
<keyword evidence="15" id="KW-0812">Transmembrane</keyword>
<dbReference type="Gene3D" id="1.10.630.10">
    <property type="entry name" value="Cytochrome P450"/>
    <property type="match status" value="1"/>
</dbReference>
<dbReference type="AlphaFoldDB" id="A0A8W8IM07"/>
<keyword evidence="6" id="KW-0479">Metal-binding</keyword>
<comment type="similarity">
    <text evidence="4">Belongs to the cytochrome P450 family.</text>
</comment>
<evidence type="ECO:0000256" key="11">
    <source>
        <dbReference type="ARBA" id="ARBA00023004"/>
    </source>
</evidence>
<evidence type="ECO:0008006" key="18">
    <source>
        <dbReference type="Google" id="ProtNLM"/>
    </source>
</evidence>
<comment type="cofactor">
    <cofactor evidence="1">
        <name>heme</name>
        <dbReference type="ChEBI" id="CHEBI:30413"/>
    </cofactor>
</comment>
<dbReference type="Pfam" id="PF17064">
    <property type="entry name" value="QVR"/>
    <property type="match status" value="1"/>
</dbReference>
<dbReference type="GO" id="GO:0030431">
    <property type="term" value="P:sleep"/>
    <property type="evidence" value="ECO:0007669"/>
    <property type="project" value="InterPro"/>
</dbReference>
<evidence type="ECO:0000256" key="6">
    <source>
        <dbReference type="ARBA" id="ARBA00022723"/>
    </source>
</evidence>
<feature type="transmembrane region" description="Helical" evidence="15">
    <location>
        <begin position="28"/>
        <end position="53"/>
    </location>
</feature>
<evidence type="ECO:0000256" key="15">
    <source>
        <dbReference type="SAM" id="Phobius"/>
    </source>
</evidence>
<sequence length="648" mass="73153">MSLTFKEALVDYAQALFLEDLILCRAPVMLLLNLLNVQTVLVALTVGLLVYVIRRRFMYRLPPGPWSIPLIGNFEVYTKPLVHRLILKLSEKYGPVIRFSFGPITTVFLNNYEVVMEALVKRKADFAGRPASVTFSLISEGYKNIALASYSPMWQYHRRVAMKALRNYLQGDLLEKLTQDNMTKVMNMMGAEAEKGPIELKSHLDNIVFYQLFTLCFGENKEIGDPDVEFLLREKDNVNEAIGNGLREDLLPFLKDVYPSKRYIIIKEAADRVFSFLNRLLQKHQETFDPNNIRDLCDHLLLARSEAEKSGDDESLEKLNDTYLVQTLSDIFFAGVDTTRLTLEWFLCFISGLPEIQAKCQAEIDKTIGRRCPSIADRQSLPYTEACLYETMRTGVIAGLGLPHLTICDTQVGGYDIPKDTVVLINHYALHRDTKYWKDPEKFDPLRFLDENGKMDPTKLDSWLPFSAGRRLFPSIVSDPLTSDVVKMRLRRTASCVLAVLTGLVFCPSRANGIGCFVCTSLNRGNQGCEDTFNNTGEFYRSDCQASRDGRIGMFPATQCIKMVAEDTDAGFSLIVRDCVVDNGGTTSETEIGRQSHCGWMKVIKYNGRRMSGCILSCGQDGCNTANRTLQTFTFVLTIAFMITKALI</sequence>
<dbReference type="GO" id="GO:0005789">
    <property type="term" value="C:endoplasmic reticulum membrane"/>
    <property type="evidence" value="ECO:0007669"/>
    <property type="project" value="UniProtKB-SubCell"/>
</dbReference>
<evidence type="ECO:0000256" key="4">
    <source>
        <dbReference type="ARBA" id="ARBA00010617"/>
    </source>
</evidence>
<keyword evidence="13 15" id="KW-0472">Membrane</keyword>
<dbReference type="InterPro" id="IPR002401">
    <property type="entry name" value="Cyt_P450_E_grp-I"/>
</dbReference>
<protein>
    <recommendedName>
        <fullName evidence="18">Cytochrome P450 1A1</fullName>
    </recommendedName>
</protein>
<keyword evidence="5" id="KW-0349">Heme</keyword>
<dbReference type="GO" id="GO:0020037">
    <property type="term" value="F:heme binding"/>
    <property type="evidence" value="ECO:0007669"/>
    <property type="project" value="InterPro"/>
</dbReference>